<proteinExistence type="predicted"/>
<dbReference type="Proteomes" id="UP000828941">
    <property type="component" value="Chromosome 5"/>
</dbReference>
<evidence type="ECO:0000313" key="2">
    <source>
        <dbReference type="Proteomes" id="UP000828941"/>
    </source>
</evidence>
<comment type="caution">
    <text evidence="1">The sequence shown here is derived from an EMBL/GenBank/DDBJ whole genome shotgun (WGS) entry which is preliminary data.</text>
</comment>
<sequence length="293" mass="32235">MPGTILVSVLEFMGLPLSSSTSLTVSMGKTVYQVSEKGDFSFPLTSLRNDLIVLLQDVDGNEIWRTGIEAKSIVEKGGWEDFFPLGSGHLHLKLQFILNDQEREKIRIMRQSALKKKQDELLDSSPRSATTSARSAALPLCANDEIKIDQLQYLSQAVDHTQLQPKGLMKKSAIHSPSMEDPQRAIGSKERGISSMDNLMPPNLENSLGYSEKQNPLGKTPTPGNVRKMNATSFETGTGTEVSHHGEIHKIEESKSKNSDDKISAGPVNQVIKVAIIVGFGILVLLTRQRKSR</sequence>
<keyword evidence="2" id="KW-1185">Reference proteome</keyword>
<organism evidence="1 2">
    <name type="scientific">Bauhinia variegata</name>
    <name type="common">Purple orchid tree</name>
    <name type="synonym">Phanera variegata</name>
    <dbReference type="NCBI Taxonomy" id="167791"/>
    <lineage>
        <taxon>Eukaryota</taxon>
        <taxon>Viridiplantae</taxon>
        <taxon>Streptophyta</taxon>
        <taxon>Embryophyta</taxon>
        <taxon>Tracheophyta</taxon>
        <taxon>Spermatophyta</taxon>
        <taxon>Magnoliopsida</taxon>
        <taxon>eudicotyledons</taxon>
        <taxon>Gunneridae</taxon>
        <taxon>Pentapetalae</taxon>
        <taxon>rosids</taxon>
        <taxon>fabids</taxon>
        <taxon>Fabales</taxon>
        <taxon>Fabaceae</taxon>
        <taxon>Cercidoideae</taxon>
        <taxon>Cercideae</taxon>
        <taxon>Bauhiniinae</taxon>
        <taxon>Bauhinia</taxon>
    </lineage>
</organism>
<gene>
    <name evidence="1" type="ORF">L6164_011723</name>
</gene>
<name>A0ACB9P6U5_BAUVA</name>
<protein>
    <submittedName>
        <fullName evidence="1">Uncharacterized protein</fullName>
    </submittedName>
</protein>
<reference evidence="1 2" key="1">
    <citation type="journal article" date="2022" name="DNA Res.">
        <title>Chromosomal-level genome assembly of the orchid tree Bauhinia variegata (Leguminosae; Cercidoideae) supports the allotetraploid origin hypothesis of Bauhinia.</title>
        <authorList>
            <person name="Zhong Y."/>
            <person name="Chen Y."/>
            <person name="Zheng D."/>
            <person name="Pang J."/>
            <person name="Liu Y."/>
            <person name="Luo S."/>
            <person name="Meng S."/>
            <person name="Qian L."/>
            <person name="Wei D."/>
            <person name="Dai S."/>
            <person name="Zhou R."/>
        </authorList>
    </citation>
    <scope>NUCLEOTIDE SEQUENCE [LARGE SCALE GENOMIC DNA]</scope>
    <source>
        <strain evidence="1">BV-YZ2020</strain>
    </source>
</reference>
<dbReference type="EMBL" id="CM039430">
    <property type="protein sequence ID" value="KAI4344504.1"/>
    <property type="molecule type" value="Genomic_DNA"/>
</dbReference>
<accession>A0ACB9P6U5</accession>
<evidence type="ECO:0000313" key="1">
    <source>
        <dbReference type="EMBL" id="KAI4344504.1"/>
    </source>
</evidence>